<evidence type="ECO:0000256" key="1">
    <source>
        <dbReference type="ARBA" id="ARBA00023002"/>
    </source>
</evidence>
<dbReference type="Proteomes" id="UP000807342">
    <property type="component" value="Unassembled WGS sequence"/>
</dbReference>
<dbReference type="InterPro" id="IPR052228">
    <property type="entry name" value="Sec_Metab_Biosynth_Oxidored"/>
</dbReference>
<gene>
    <name evidence="2" type="ORF">P691DRAFT_678593</name>
</gene>
<dbReference type="Pfam" id="PF00106">
    <property type="entry name" value="adh_short"/>
    <property type="match status" value="1"/>
</dbReference>
<keyword evidence="1" id="KW-0560">Oxidoreductase</keyword>
<dbReference type="SUPFAM" id="SSF51735">
    <property type="entry name" value="NAD(P)-binding Rossmann-fold domains"/>
    <property type="match status" value="1"/>
</dbReference>
<dbReference type="PANTHER" id="PTHR47534:SF3">
    <property type="entry name" value="ALCOHOL DEHYDROGENASE-LIKE C-TERMINAL DOMAIN-CONTAINING PROTEIN"/>
    <property type="match status" value="1"/>
</dbReference>
<keyword evidence="3" id="KW-1185">Reference proteome</keyword>
<dbReference type="InterPro" id="IPR002347">
    <property type="entry name" value="SDR_fam"/>
</dbReference>
<proteinExistence type="predicted"/>
<sequence>MPSLSLVRKVNAAFQPRYTPTAVFVGGTSGIGRGMVEVFAQITQGKSDIVIVGRNQNAAENIFSNLPHPNDRTYKRDFIQCDVTRMKNVQAATTDILTRYPKINFLVLSTGIMTMKGRDETEEGLDTKLAVHYYSRWKFVKDLLPSLNKASEDDEDAKVFSVLAPGKGGNIDLDDLGLKKTFSVSNAALQAPTYNDLMMEAFYDSNPSLTFIHGHPGVVRTSLLEKSDTKLFNLVHPLMATLLRPVTVSPVECGEYMWHAVFNSTKGVFRTGSKGEDLGKKRYFGSEEAKKKLWEHTVEATTVNSQ</sequence>
<reference evidence="2" key="1">
    <citation type="submission" date="2020-11" db="EMBL/GenBank/DDBJ databases">
        <authorList>
            <consortium name="DOE Joint Genome Institute"/>
            <person name="Ahrendt S."/>
            <person name="Riley R."/>
            <person name="Andreopoulos W."/>
            <person name="Labutti K."/>
            <person name="Pangilinan J."/>
            <person name="Ruiz-Duenas F.J."/>
            <person name="Barrasa J.M."/>
            <person name="Sanchez-Garcia M."/>
            <person name="Camarero S."/>
            <person name="Miyauchi S."/>
            <person name="Serrano A."/>
            <person name="Linde D."/>
            <person name="Babiker R."/>
            <person name="Drula E."/>
            <person name="Ayuso-Fernandez I."/>
            <person name="Pacheco R."/>
            <person name="Padilla G."/>
            <person name="Ferreira P."/>
            <person name="Barriuso J."/>
            <person name="Kellner H."/>
            <person name="Castanera R."/>
            <person name="Alfaro M."/>
            <person name="Ramirez L."/>
            <person name="Pisabarro A.G."/>
            <person name="Kuo A."/>
            <person name="Tritt A."/>
            <person name="Lipzen A."/>
            <person name="He G."/>
            <person name="Yan M."/>
            <person name="Ng V."/>
            <person name="Cullen D."/>
            <person name="Martin F."/>
            <person name="Rosso M.-N."/>
            <person name="Henrissat B."/>
            <person name="Hibbett D."/>
            <person name="Martinez A.T."/>
            <person name="Grigoriev I.V."/>
        </authorList>
    </citation>
    <scope>NUCLEOTIDE SEQUENCE</scope>
    <source>
        <strain evidence="2">MF-IS2</strain>
    </source>
</reference>
<dbReference type="InterPro" id="IPR036291">
    <property type="entry name" value="NAD(P)-bd_dom_sf"/>
</dbReference>
<dbReference type="OrthoDB" id="2898509at2759"/>
<accession>A0A9P6BZS9</accession>
<dbReference type="Gene3D" id="3.40.50.720">
    <property type="entry name" value="NAD(P)-binding Rossmann-like Domain"/>
    <property type="match status" value="1"/>
</dbReference>
<comment type="caution">
    <text evidence="2">The sequence shown here is derived from an EMBL/GenBank/DDBJ whole genome shotgun (WGS) entry which is preliminary data.</text>
</comment>
<evidence type="ECO:0000313" key="3">
    <source>
        <dbReference type="Proteomes" id="UP000807342"/>
    </source>
</evidence>
<dbReference type="PANTHER" id="PTHR47534">
    <property type="entry name" value="YALI0E05731P"/>
    <property type="match status" value="1"/>
</dbReference>
<name>A0A9P6BZS9_9AGAR</name>
<evidence type="ECO:0000313" key="2">
    <source>
        <dbReference type="EMBL" id="KAF9443919.1"/>
    </source>
</evidence>
<dbReference type="GO" id="GO:0016491">
    <property type="term" value="F:oxidoreductase activity"/>
    <property type="evidence" value="ECO:0007669"/>
    <property type="project" value="UniProtKB-KW"/>
</dbReference>
<protein>
    <submittedName>
        <fullName evidence="2">NAD(P)-binding protein</fullName>
    </submittedName>
</protein>
<organism evidence="2 3">
    <name type="scientific">Macrolepiota fuliginosa MF-IS2</name>
    <dbReference type="NCBI Taxonomy" id="1400762"/>
    <lineage>
        <taxon>Eukaryota</taxon>
        <taxon>Fungi</taxon>
        <taxon>Dikarya</taxon>
        <taxon>Basidiomycota</taxon>
        <taxon>Agaricomycotina</taxon>
        <taxon>Agaricomycetes</taxon>
        <taxon>Agaricomycetidae</taxon>
        <taxon>Agaricales</taxon>
        <taxon>Agaricineae</taxon>
        <taxon>Agaricaceae</taxon>
        <taxon>Macrolepiota</taxon>
    </lineage>
</organism>
<dbReference type="EMBL" id="MU151422">
    <property type="protein sequence ID" value="KAF9443919.1"/>
    <property type="molecule type" value="Genomic_DNA"/>
</dbReference>
<dbReference type="AlphaFoldDB" id="A0A9P6BZS9"/>